<dbReference type="SUPFAM" id="SSF81901">
    <property type="entry name" value="HCP-like"/>
    <property type="match status" value="1"/>
</dbReference>
<dbReference type="Gene3D" id="1.25.40.10">
    <property type="entry name" value="Tetratricopeptide repeat domain"/>
    <property type="match status" value="2"/>
</dbReference>
<dbReference type="PANTHER" id="PTHR43628:SF1">
    <property type="entry name" value="CHITIN SYNTHASE REGULATORY FACTOR 2-RELATED"/>
    <property type="match status" value="1"/>
</dbReference>
<dbReference type="RefSeq" id="WP_016540668.1">
    <property type="nucleotide sequence ID" value="NZ_ASQH01000004.1"/>
</dbReference>
<evidence type="ECO:0000313" key="1">
    <source>
        <dbReference type="EMBL" id="EPF92415.1"/>
    </source>
</evidence>
<reference evidence="1 2" key="1">
    <citation type="submission" date="2013-06" db="EMBL/GenBank/DDBJ databases">
        <title>The Genome Sequence of Acinetobacter gyllenbergii CIP 110306.</title>
        <authorList>
            <consortium name="The Broad Institute Genome Sequencing Platform"/>
            <consortium name="The Broad Institute Genome Sequencing Center for Infectious Disease"/>
            <person name="Cerqueira G."/>
            <person name="Feldgarden M."/>
            <person name="Courvalin P."/>
            <person name="Perichon B."/>
            <person name="Grillot-Courvalin C."/>
            <person name="Clermont D."/>
            <person name="Rocha E."/>
            <person name="Yoon E.-J."/>
            <person name="Nemec A."/>
            <person name="Young S.K."/>
            <person name="Zeng Q."/>
            <person name="Gargeya S."/>
            <person name="Fitzgerald M."/>
            <person name="Abouelleil A."/>
            <person name="Alvarado L."/>
            <person name="Berlin A.M."/>
            <person name="Chapman S.B."/>
            <person name="Dewar J."/>
            <person name="Goldberg J."/>
            <person name="Griggs A."/>
            <person name="Gujja S."/>
            <person name="Hansen M."/>
            <person name="Howarth C."/>
            <person name="Imamovic A."/>
            <person name="Larimer J."/>
            <person name="McCowan C."/>
            <person name="Murphy C."/>
            <person name="Pearson M."/>
            <person name="Priest M."/>
            <person name="Roberts A."/>
            <person name="Saif S."/>
            <person name="Shea T."/>
            <person name="Sykes S."/>
            <person name="Wortman J."/>
            <person name="Nusbaum C."/>
            <person name="Birren B."/>
        </authorList>
    </citation>
    <scope>NUCLEOTIDE SEQUENCE [LARGE SCALE GENOMIC DNA]</scope>
    <source>
        <strain evidence="1 2">CIP 110306</strain>
    </source>
</reference>
<protein>
    <recommendedName>
        <fullName evidence="3">Sel1 repeat family protein</fullName>
    </recommendedName>
</protein>
<organism evidence="1 2">
    <name type="scientific">Acinetobacter gyllenbergii CIP 110306 = MTCC 11365</name>
    <dbReference type="NCBI Taxonomy" id="1217657"/>
    <lineage>
        <taxon>Bacteria</taxon>
        <taxon>Pseudomonadati</taxon>
        <taxon>Pseudomonadota</taxon>
        <taxon>Gammaproteobacteria</taxon>
        <taxon>Moraxellales</taxon>
        <taxon>Moraxellaceae</taxon>
        <taxon>Acinetobacter</taxon>
    </lineage>
</organism>
<dbReference type="InterPro" id="IPR052945">
    <property type="entry name" value="Mitotic_Regulator"/>
</dbReference>
<evidence type="ECO:0000313" key="2">
    <source>
        <dbReference type="Proteomes" id="UP000014523"/>
    </source>
</evidence>
<dbReference type="InterPro" id="IPR011990">
    <property type="entry name" value="TPR-like_helical_dom_sf"/>
</dbReference>
<dbReference type="PANTHER" id="PTHR43628">
    <property type="entry name" value="ACTIVATOR OF C KINASE PROTEIN 1-RELATED"/>
    <property type="match status" value="1"/>
</dbReference>
<dbReference type="Proteomes" id="UP000014523">
    <property type="component" value="Unassembled WGS sequence"/>
</dbReference>
<sequence length="454" mass="52783">MVETLQQALAFSYGNNDTLIDSVKAVELFKILVEQEDPQALFELALFYDHERGDCMLPPNMYYRDQYWLRAARLGHTQAITMLFDLFKRKNTIFDTVGYDNHLSEQLYEELHQITDQLSTQGNTQALLIKGRHGVSYTDIETIPYLYQAWNQGEKLSASLYLSHCDDEELKQLGLCDTETWTTHFEHAQQELMHDLEHAFQQGQIQKIIEFLRSDESSYISEQNREQLWQWRQKFYQQQADLGAAEAWLQLPRLAETSLSHLKMAAELKQPVAQYAYAYELDRKADLSDDECDEIEHYFTLAAEQQHAQALYEKGRYYTQDDPERAKQYFQQAGELGCLDAIEWMVTLTEQQEQAQWAELALKYGSIDNKVKTVLVVALRGGLGIQENHQLADQLKFDLETTSHWDQIFSLALSAATQRYEEQVQPKIEALFDESAEPSGLSHRLVSRIKSWFK</sequence>
<dbReference type="AlphaFoldDB" id="A0A829HLW7"/>
<keyword evidence="2" id="KW-1185">Reference proteome</keyword>
<evidence type="ECO:0008006" key="3">
    <source>
        <dbReference type="Google" id="ProtNLM"/>
    </source>
</evidence>
<dbReference type="EMBL" id="ATGG01000007">
    <property type="protein sequence ID" value="EPF92415.1"/>
    <property type="molecule type" value="Genomic_DNA"/>
</dbReference>
<comment type="caution">
    <text evidence="1">The sequence shown here is derived from an EMBL/GenBank/DDBJ whole genome shotgun (WGS) entry which is preliminary data.</text>
</comment>
<proteinExistence type="predicted"/>
<gene>
    <name evidence="1" type="ORF">F957_00677</name>
</gene>
<accession>A0A829HLW7</accession>
<name>A0A829HLW7_9GAMM</name>